<dbReference type="Gene3D" id="3.40.50.300">
    <property type="entry name" value="P-loop containing nucleotide triphosphate hydrolases"/>
    <property type="match status" value="1"/>
</dbReference>
<dbReference type="PANTHER" id="PTHR10887">
    <property type="entry name" value="DNA2/NAM7 HELICASE FAMILY"/>
    <property type="match status" value="1"/>
</dbReference>
<dbReference type="GO" id="GO:0043186">
    <property type="term" value="C:P granule"/>
    <property type="evidence" value="ECO:0007669"/>
    <property type="project" value="TreeGrafter"/>
</dbReference>
<accession>A0A7R9NWR9</accession>
<dbReference type="AlphaFoldDB" id="A0A7R9NWR9"/>
<dbReference type="SUPFAM" id="SSF52540">
    <property type="entry name" value="P-loop containing nucleoside triphosphate hydrolases"/>
    <property type="match status" value="1"/>
</dbReference>
<proteinExistence type="predicted"/>
<organism evidence="2">
    <name type="scientific">Timema tahoe</name>
    <dbReference type="NCBI Taxonomy" id="61484"/>
    <lineage>
        <taxon>Eukaryota</taxon>
        <taxon>Metazoa</taxon>
        <taxon>Ecdysozoa</taxon>
        <taxon>Arthropoda</taxon>
        <taxon>Hexapoda</taxon>
        <taxon>Insecta</taxon>
        <taxon>Pterygota</taxon>
        <taxon>Neoptera</taxon>
        <taxon>Polyneoptera</taxon>
        <taxon>Phasmatodea</taxon>
        <taxon>Timematodea</taxon>
        <taxon>Timematoidea</taxon>
        <taxon>Timematidae</taxon>
        <taxon>Timema</taxon>
    </lineage>
</organism>
<dbReference type="GO" id="GO:0035194">
    <property type="term" value="P:regulatory ncRNA-mediated post-transcriptional gene silencing"/>
    <property type="evidence" value="ECO:0007669"/>
    <property type="project" value="TreeGrafter"/>
</dbReference>
<dbReference type="PANTHER" id="PTHR10887:SF365">
    <property type="entry name" value="HELICASE WITH ZINC FINGER DOMAIN-RELATED"/>
    <property type="match status" value="1"/>
</dbReference>
<dbReference type="GO" id="GO:0004386">
    <property type="term" value="F:helicase activity"/>
    <property type="evidence" value="ECO:0007669"/>
    <property type="project" value="InterPro"/>
</dbReference>
<dbReference type="InterPro" id="IPR027417">
    <property type="entry name" value="P-loop_NTPase"/>
</dbReference>
<evidence type="ECO:0000313" key="2">
    <source>
        <dbReference type="EMBL" id="CAD7458864.1"/>
    </source>
</evidence>
<gene>
    <name evidence="2" type="ORF">TTEB3V08_LOCUS6836</name>
</gene>
<dbReference type="InterPro" id="IPR045055">
    <property type="entry name" value="DNA2/NAM7-like"/>
</dbReference>
<sequence length="1040" mass="117628">MNHVENQALELLRRRDWSRAAELFDQLLGPALGNDVSQEKLITLLLGRSECCSELGHHDVVVSDCRRIIKLHGVGNHGGRARRRLVHALFSMRRFAEAEAAAREWLITGGGPSNQPEAVKMLERLRIVLQMANGHDPVNTEQKPHEYMGVTPRLEHWTGGIINEQSTRPRKHPVELIRDMHNGDPAPRRVPSKLPGEIMNRMDPEPDPRIPNFHSQIEHVPMLRNSEDNPSLVVEDDLEISGDGSLPVCSYCCLTFSERAELRAHCQSQAHQTVIMSDEGRDWKWRPPPRGLTADHYTLCESWADSCRYGAQCVEAHGAEELAEWRERFEYRRMKMQRACEKELFGKSYTEQLLERWVQAPSPEKVMREKLSCVDETCSDDLVTTVSSKVSHKDWVFVLKTNLALRVVALLQDAHRNHFTLRYVSSSHPARQVFSEWTPTNDQEWSLPPVAGLELQADHDAPLQLEHRVKVGFATDIYGTFRQSVVFDLGEEPVLVRHLCVDVVPVTDADRMREIRKGLVLSSVERWDATNADIIPFSSAVTPLVSTPEAVAKDSERERDLLSAYPSPRADTFTLTQCTVTERKLTRNNYRARMHELLGVEEMARYEQVARYNLTARLHLADCYLLAPSGMATSTAKYAHSGELFALMNLGKDVSEDTSAGRLILNNCTTKVALHISYSVLMSSDRMKPRSGDWVVMIDFLQEAVITSLSSVNNVKFELWSSFHSLSLRSQKRSALGLDGEEGTNPRGVVFEALIEDKGKTMIYLRLSAATVNGLQLKPETDFSAEVQFQLNRIPYCEWHYAIDKIADFRVIFPDTYLEPSIPWTPQRQWSEIQDSRLNLKQKEAVVAITTPVNCSLPPILIIGPFGTGKTYTLAQAIKQLLLQPDTRVLVCTHSNSAADLYIKDYLHPYVEAGHSEARPLRIYYHKRWVATVNHLVQKYCLVDLIGGVKTFRVPTLEDVLKHRVIVVTLSISMYLSTLGLPKGHFSHILLDEAAQAMECEAIMPLALANEDTRIVLAGDHMQVMHLSSLLQVVLFSLGY</sequence>
<dbReference type="InterPro" id="IPR011990">
    <property type="entry name" value="TPR-like_helical_dom_sf"/>
</dbReference>
<evidence type="ECO:0000259" key="1">
    <source>
        <dbReference type="PROSITE" id="PS00028"/>
    </source>
</evidence>
<protein>
    <recommendedName>
        <fullName evidence="1">C2H2-type domain-containing protein</fullName>
    </recommendedName>
</protein>
<dbReference type="PROSITE" id="PS00028">
    <property type="entry name" value="ZINC_FINGER_C2H2_1"/>
    <property type="match status" value="1"/>
</dbReference>
<dbReference type="GO" id="GO:0005829">
    <property type="term" value="C:cytosol"/>
    <property type="evidence" value="ECO:0007669"/>
    <property type="project" value="TreeGrafter"/>
</dbReference>
<feature type="domain" description="C2H2-type" evidence="1">
    <location>
        <begin position="249"/>
        <end position="271"/>
    </location>
</feature>
<dbReference type="EMBL" id="OE002513">
    <property type="protein sequence ID" value="CAD7458864.1"/>
    <property type="molecule type" value="Genomic_DNA"/>
</dbReference>
<name>A0A7R9NWR9_9NEOP</name>
<dbReference type="Gene3D" id="1.25.40.10">
    <property type="entry name" value="Tetratricopeptide repeat domain"/>
    <property type="match status" value="1"/>
</dbReference>
<dbReference type="SUPFAM" id="SSF48452">
    <property type="entry name" value="TPR-like"/>
    <property type="match status" value="1"/>
</dbReference>
<reference evidence="2" key="1">
    <citation type="submission" date="2020-11" db="EMBL/GenBank/DDBJ databases">
        <authorList>
            <person name="Tran Van P."/>
        </authorList>
    </citation>
    <scope>NUCLEOTIDE SEQUENCE</scope>
</reference>
<dbReference type="InterPro" id="IPR013087">
    <property type="entry name" value="Znf_C2H2_type"/>
</dbReference>
<dbReference type="Pfam" id="PF13086">
    <property type="entry name" value="AAA_11"/>
    <property type="match status" value="2"/>
</dbReference>
<dbReference type="InterPro" id="IPR041677">
    <property type="entry name" value="DNA2/NAM7_AAA_11"/>
</dbReference>